<name>A0A915CMK1_9BILA</name>
<dbReference type="Proteomes" id="UP000887574">
    <property type="component" value="Unplaced"/>
</dbReference>
<dbReference type="AlphaFoldDB" id="A0A915CMK1"/>
<dbReference type="SUPFAM" id="SSF57184">
    <property type="entry name" value="Growth factor receptor domain"/>
    <property type="match status" value="1"/>
</dbReference>
<evidence type="ECO:0000313" key="3">
    <source>
        <dbReference type="WBParaSite" id="jg1057"/>
    </source>
</evidence>
<sequence>MQFYKTFFTVFICGFLASQLNASSTPGAGLGEQCNLLLRDCAPNLICVPYEGDTLGIYGHCLTKRPYTN</sequence>
<dbReference type="InterPro" id="IPR009030">
    <property type="entry name" value="Growth_fac_rcpt_cys_sf"/>
</dbReference>
<keyword evidence="2" id="KW-1185">Reference proteome</keyword>
<evidence type="ECO:0000313" key="2">
    <source>
        <dbReference type="Proteomes" id="UP000887574"/>
    </source>
</evidence>
<reference evidence="3" key="1">
    <citation type="submission" date="2022-11" db="UniProtKB">
        <authorList>
            <consortium name="WormBaseParasite"/>
        </authorList>
    </citation>
    <scope>IDENTIFICATION</scope>
</reference>
<dbReference type="WBParaSite" id="jg1057">
    <property type="protein sequence ID" value="jg1057"/>
    <property type="gene ID" value="jg1057"/>
</dbReference>
<feature type="chain" id="PRO_5037938924" evidence="1">
    <location>
        <begin position="23"/>
        <end position="69"/>
    </location>
</feature>
<evidence type="ECO:0000256" key="1">
    <source>
        <dbReference type="SAM" id="SignalP"/>
    </source>
</evidence>
<keyword evidence="1" id="KW-0732">Signal</keyword>
<organism evidence="2 3">
    <name type="scientific">Ditylenchus dipsaci</name>
    <dbReference type="NCBI Taxonomy" id="166011"/>
    <lineage>
        <taxon>Eukaryota</taxon>
        <taxon>Metazoa</taxon>
        <taxon>Ecdysozoa</taxon>
        <taxon>Nematoda</taxon>
        <taxon>Chromadorea</taxon>
        <taxon>Rhabditida</taxon>
        <taxon>Tylenchina</taxon>
        <taxon>Tylenchomorpha</taxon>
        <taxon>Sphaerularioidea</taxon>
        <taxon>Anguinidae</taxon>
        <taxon>Anguininae</taxon>
        <taxon>Ditylenchus</taxon>
    </lineage>
</organism>
<accession>A0A915CMK1</accession>
<protein>
    <submittedName>
        <fullName evidence="3">Uncharacterized protein</fullName>
    </submittedName>
</protein>
<proteinExistence type="predicted"/>
<feature type="signal peptide" evidence="1">
    <location>
        <begin position="1"/>
        <end position="22"/>
    </location>
</feature>